<evidence type="ECO:0000256" key="1">
    <source>
        <dbReference type="ARBA" id="ARBA00004114"/>
    </source>
</evidence>
<comment type="subcellular location">
    <subcellularLocation>
        <location evidence="1">Cytoplasm</location>
        <location evidence="1">Cytoskeleton</location>
        <location evidence="1">Microtubule organizing center</location>
        <location evidence="1">Centrosome</location>
        <location evidence="1">Centriole</location>
    </subcellularLocation>
    <subcellularLocation>
        <location evidence="3">Cytoplasm</location>
        <location evidence="3">Cytoskeleton</location>
        <location evidence="3">Spindle pole</location>
    </subcellularLocation>
    <subcellularLocation>
        <location evidence="2">Midbody</location>
    </subcellularLocation>
</comment>
<dbReference type="PANTHER" id="PTHR31477:SF1">
    <property type="entry name" value="CENTROSOMAL PROTEIN OF 44 KDA"/>
    <property type="match status" value="1"/>
</dbReference>
<evidence type="ECO:0000256" key="5">
    <source>
        <dbReference type="ARBA" id="ARBA00022490"/>
    </source>
</evidence>
<feature type="domain" description="Centrosomal CEP44" evidence="10">
    <location>
        <begin position="5"/>
        <end position="126"/>
    </location>
</feature>
<dbReference type="InterPro" id="IPR033603">
    <property type="entry name" value="CEP44"/>
</dbReference>
<evidence type="ECO:0000313" key="11">
    <source>
        <dbReference type="EMBL" id="CAK9228489.1"/>
    </source>
</evidence>
<evidence type="ECO:0000256" key="2">
    <source>
        <dbReference type="ARBA" id="ARBA00004214"/>
    </source>
</evidence>
<dbReference type="PANTHER" id="PTHR31477">
    <property type="entry name" value="CENTROSOMAL PROTEIN OF 44 KDA"/>
    <property type="match status" value="1"/>
</dbReference>
<evidence type="ECO:0000256" key="7">
    <source>
        <dbReference type="ARBA" id="ARBA00023212"/>
    </source>
</evidence>
<sequence length="555" mass="62014">MATGDVKGNLERMRVQLRSIAYPHAIDIQGAKNGLPAVILPLLHYALLGYSRHVARYIFVNGYELYAKSDLRFVECVMKLLRKEFDYRCPLTVAQIFAKGFAEKKFLFVHDVIQMCKRKHNELLRLIRQTDKRKRDQFQPKPSARCLQMGAIHNHHLGSKFGHRCEPHLPSTTLCKESCCTCQATFGVPARESNGLAGLFADSKSPTLSPRASLEGRSGDGSRAIMNVSPTRTDMKPTEPLNKSCRSRSPSPEKGCCNNIGVSTDGTSPDKVTQVSSDHTLFTKREACMAERSGSRSVSPNTQHSPTHQACVGLQEVCQKKSGCAKSVIASPLLARSGRRSSIMDLCPNYKNMKHCPEEMWQKIMDLAEKVETCFNSLDQKIGACFNSLDNKMELRFNHVNAGVTQTKDTIQERLILLEARVKCLEATLTYQTHSPPLLNSPHQARMEVPYNDQHAIRDITNLFNCNNSVPQYTRTNLAYVHQGETDQASSMQQHQKITNFGGLHKANTQEFIAGVKARFHQTKELLNGNDSPNHIGGGFHAHKVCTGTRINSYT</sequence>
<evidence type="ECO:0000256" key="4">
    <source>
        <dbReference type="ARBA" id="ARBA00014053"/>
    </source>
</evidence>
<evidence type="ECO:0000259" key="10">
    <source>
        <dbReference type="Pfam" id="PF15007"/>
    </source>
</evidence>
<accession>A0ABP0URW3</accession>
<organism evidence="11 12">
    <name type="scientific">Sphagnum troendelagicum</name>
    <dbReference type="NCBI Taxonomy" id="128251"/>
    <lineage>
        <taxon>Eukaryota</taxon>
        <taxon>Viridiplantae</taxon>
        <taxon>Streptophyta</taxon>
        <taxon>Embryophyta</taxon>
        <taxon>Bryophyta</taxon>
        <taxon>Sphagnophytina</taxon>
        <taxon>Sphagnopsida</taxon>
        <taxon>Sphagnales</taxon>
        <taxon>Sphagnaceae</taxon>
        <taxon>Sphagnum</taxon>
    </lineage>
</organism>
<name>A0ABP0URW3_9BRYO</name>
<keyword evidence="7" id="KW-0206">Cytoskeleton</keyword>
<evidence type="ECO:0000256" key="9">
    <source>
        <dbReference type="SAM" id="MobiDB-lite"/>
    </source>
</evidence>
<protein>
    <recommendedName>
        <fullName evidence="4">Centrosomal protein of 44 kDa</fullName>
    </recommendedName>
</protein>
<dbReference type="Proteomes" id="UP001497512">
    <property type="component" value="Chromosome 6"/>
</dbReference>
<keyword evidence="5" id="KW-0963">Cytoplasm</keyword>
<feature type="region of interest" description="Disordered" evidence="9">
    <location>
        <begin position="201"/>
        <end position="253"/>
    </location>
</feature>
<evidence type="ECO:0000256" key="8">
    <source>
        <dbReference type="ARBA" id="ARBA00046235"/>
    </source>
</evidence>
<keyword evidence="12" id="KW-1185">Reference proteome</keyword>
<evidence type="ECO:0000256" key="6">
    <source>
        <dbReference type="ARBA" id="ARBA00023054"/>
    </source>
</evidence>
<evidence type="ECO:0000313" key="12">
    <source>
        <dbReference type="Proteomes" id="UP001497512"/>
    </source>
</evidence>
<proteinExistence type="predicted"/>
<dbReference type="EMBL" id="OZ019898">
    <property type="protein sequence ID" value="CAK9228489.1"/>
    <property type="molecule type" value="Genomic_DNA"/>
</dbReference>
<keyword evidence="6" id="KW-0175">Coiled coil</keyword>
<reference evidence="11" key="1">
    <citation type="submission" date="2024-02" db="EMBL/GenBank/DDBJ databases">
        <authorList>
            <consortium name="ELIXIR-Norway"/>
            <consortium name="Elixir Norway"/>
        </authorList>
    </citation>
    <scope>NUCLEOTIDE SEQUENCE</scope>
</reference>
<gene>
    <name evidence="11" type="ORF">CSSPTR1EN2_LOCUS19129</name>
</gene>
<evidence type="ECO:0000256" key="3">
    <source>
        <dbReference type="ARBA" id="ARBA00004647"/>
    </source>
</evidence>
<comment type="function">
    <text evidence="8">Centriole-enriched microtubule-binding protein involved in centriole biogenesis. In collaboration with CEP295 and POC1B, is required for the centriole-to-centrosome conversion by ensuring the formation of bona fide centriole wall. Functions as a linker component that maintains centrosome cohesion. Associates with CROCC and regulates its stability and localization to the centrosome.</text>
</comment>
<dbReference type="InterPro" id="IPR029157">
    <property type="entry name" value="CEP44_CC"/>
</dbReference>
<dbReference type="Pfam" id="PF15007">
    <property type="entry name" value="CEP44"/>
    <property type="match status" value="1"/>
</dbReference>